<reference evidence="3" key="1">
    <citation type="submission" date="2018-09" db="EMBL/GenBank/DDBJ databases">
        <title>Murine metabolic-syndrome-specific gut microbial biobank.</title>
        <authorList>
            <person name="Liu C."/>
        </authorList>
    </citation>
    <scope>NUCLEOTIDE SEQUENCE</scope>
    <source>
        <strain evidence="3">D42-62</strain>
    </source>
</reference>
<feature type="transmembrane region" description="Helical" evidence="1">
    <location>
        <begin position="146"/>
        <end position="165"/>
    </location>
</feature>
<feature type="transmembrane region" description="Helical" evidence="1">
    <location>
        <begin position="12"/>
        <end position="31"/>
    </location>
</feature>
<keyword evidence="3" id="KW-0482">Metalloprotease</keyword>
<dbReference type="GO" id="GO:0008237">
    <property type="term" value="F:metallopeptidase activity"/>
    <property type="evidence" value="ECO:0007669"/>
    <property type="project" value="UniProtKB-KW"/>
</dbReference>
<dbReference type="PANTHER" id="PTHR43592">
    <property type="entry name" value="CAAX AMINO TERMINAL PROTEASE"/>
    <property type="match status" value="1"/>
</dbReference>
<dbReference type="Proteomes" id="UP001154420">
    <property type="component" value="Unassembled WGS sequence"/>
</dbReference>
<feature type="transmembrane region" description="Helical" evidence="1">
    <location>
        <begin position="219"/>
        <end position="243"/>
    </location>
</feature>
<proteinExistence type="predicted"/>
<keyword evidence="3" id="KW-0645">Protease</keyword>
<dbReference type="Pfam" id="PF02517">
    <property type="entry name" value="Rce1-like"/>
    <property type="match status" value="1"/>
</dbReference>
<name>A0A9X5GTT5_9FIRM</name>
<keyword evidence="1" id="KW-0472">Membrane</keyword>
<evidence type="ECO:0000313" key="4">
    <source>
        <dbReference type="Proteomes" id="UP001154420"/>
    </source>
</evidence>
<sequence>MKEAANRGKGKTLLISAGIEIMLIICIMAANLNPTPILYFIFYNLLYGLVFSLLIPLYCLYKENGAPASGRVLAEAGFKKLGIRQWGVLAAFVVFSVGGQLISKMAVGEQIYWHLLPRGIVPLIMTTFFEEFLFRGFVQSRIDRQFGWVPAILVSGAMFSLYHLGYPGFRTWEDILLLFVVGGGFAAAYKLSGNNLIVSFFANLPNAFVTYMLKYEQFPVMSVSSTIAAAVILVLIGLILLLYHDFVRYGAHGIRS</sequence>
<dbReference type="OrthoDB" id="9779573at2"/>
<dbReference type="InterPro" id="IPR003675">
    <property type="entry name" value="Rce1/LyrA-like_dom"/>
</dbReference>
<feature type="transmembrane region" description="Helical" evidence="1">
    <location>
        <begin position="171"/>
        <end position="189"/>
    </location>
</feature>
<dbReference type="GO" id="GO:0004175">
    <property type="term" value="F:endopeptidase activity"/>
    <property type="evidence" value="ECO:0007669"/>
    <property type="project" value="UniProtKB-ARBA"/>
</dbReference>
<evidence type="ECO:0000259" key="2">
    <source>
        <dbReference type="Pfam" id="PF02517"/>
    </source>
</evidence>
<organism evidence="3 4">
    <name type="scientific">Parablautia muri</name>
    <dbReference type="NCBI Taxonomy" id="2320879"/>
    <lineage>
        <taxon>Bacteria</taxon>
        <taxon>Bacillati</taxon>
        <taxon>Bacillota</taxon>
        <taxon>Clostridia</taxon>
        <taxon>Lachnospirales</taxon>
        <taxon>Lachnospiraceae</taxon>
        <taxon>Parablautia</taxon>
    </lineage>
</organism>
<feature type="domain" description="CAAX prenyl protease 2/Lysostaphin resistance protein A-like" evidence="2">
    <location>
        <begin position="114"/>
        <end position="199"/>
    </location>
</feature>
<feature type="transmembrane region" description="Helical" evidence="1">
    <location>
        <begin position="115"/>
        <end position="134"/>
    </location>
</feature>
<keyword evidence="1" id="KW-1133">Transmembrane helix</keyword>
<dbReference type="EMBL" id="QZDT01000036">
    <property type="protein sequence ID" value="NBJ94346.1"/>
    <property type="molecule type" value="Genomic_DNA"/>
</dbReference>
<evidence type="ECO:0000313" key="3">
    <source>
        <dbReference type="EMBL" id="NBJ94346.1"/>
    </source>
</evidence>
<evidence type="ECO:0000256" key="1">
    <source>
        <dbReference type="SAM" id="Phobius"/>
    </source>
</evidence>
<dbReference type="RefSeq" id="WP_160561383.1">
    <property type="nucleotide sequence ID" value="NZ_QZDT01000036.1"/>
</dbReference>
<feature type="transmembrane region" description="Helical" evidence="1">
    <location>
        <begin position="81"/>
        <end position="103"/>
    </location>
</feature>
<accession>A0A9X5GTT5</accession>
<dbReference type="PANTHER" id="PTHR43592:SF15">
    <property type="entry name" value="CAAX AMINO TERMINAL PROTEASE FAMILY PROTEIN"/>
    <property type="match status" value="1"/>
</dbReference>
<feature type="transmembrane region" description="Helical" evidence="1">
    <location>
        <begin position="37"/>
        <end position="61"/>
    </location>
</feature>
<comment type="caution">
    <text evidence="3">The sequence shown here is derived from an EMBL/GenBank/DDBJ whole genome shotgun (WGS) entry which is preliminary data.</text>
</comment>
<dbReference type="GO" id="GO:0080120">
    <property type="term" value="P:CAAX-box protein maturation"/>
    <property type="evidence" value="ECO:0007669"/>
    <property type="project" value="UniProtKB-ARBA"/>
</dbReference>
<protein>
    <submittedName>
        <fullName evidence="3">CPBP family intramembrane metalloprotease</fullName>
    </submittedName>
</protein>
<gene>
    <name evidence="3" type="ORF">D5281_17595</name>
</gene>
<keyword evidence="1" id="KW-0812">Transmembrane</keyword>
<dbReference type="AlphaFoldDB" id="A0A9X5GTT5"/>
<keyword evidence="4" id="KW-1185">Reference proteome</keyword>
<keyword evidence="3" id="KW-0378">Hydrolase</keyword>